<dbReference type="RefSeq" id="WP_317080558.1">
    <property type="nucleotide sequence ID" value="NZ_CP136594.1"/>
</dbReference>
<evidence type="ECO:0000313" key="8">
    <source>
        <dbReference type="EMBL" id="WOE74314.1"/>
    </source>
</evidence>
<dbReference type="GO" id="GO:0030288">
    <property type="term" value="C:outer membrane-bounded periplasmic space"/>
    <property type="evidence" value="ECO:0007669"/>
    <property type="project" value="InterPro"/>
</dbReference>
<keyword evidence="4" id="KW-1015">Disulfide bond</keyword>
<dbReference type="EMBL" id="CP136594">
    <property type="protein sequence ID" value="WOE74314.1"/>
    <property type="molecule type" value="Genomic_DNA"/>
</dbReference>
<dbReference type="CDD" id="cd03010">
    <property type="entry name" value="TlpA_like_DsbE"/>
    <property type="match status" value="1"/>
</dbReference>
<evidence type="ECO:0000256" key="6">
    <source>
        <dbReference type="SAM" id="Phobius"/>
    </source>
</evidence>
<dbReference type="PANTHER" id="PTHR42852:SF6">
    <property type="entry name" value="THIOL:DISULFIDE INTERCHANGE PROTEIN DSBE"/>
    <property type="match status" value="1"/>
</dbReference>
<evidence type="ECO:0000256" key="4">
    <source>
        <dbReference type="ARBA" id="ARBA00023157"/>
    </source>
</evidence>
<dbReference type="Pfam" id="PF08534">
    <property type="entry name" value="Redoxin"/>
    <property type="match status" value="1"/>
</dbReference>
<keyword evidence="3" id="KW-0201">Cytochrome c-type biogenesis</keyword>
<dbReference type="KEGG" id="acoa:RB602_10685"/>
<dbReference type="PANTHER" id="PTHR42852">
    <property type="entry name" value="THIOL:DISULFIDE INTERCHANGE PROTEIN DSBE"/>
    <property type="match status" value="1"/>
</dbReference>
<dbReference type="InterPro" id="IPR013766">
    <property type="entry name" value="Thioredoxin_domain"/>
</dbReference>
<dbReference type="GO" id="GO:0017004">
    <property type="term" value="P:cytochrome complex assembly"/>
    <property type="evidence" value="ECO:0007669"/>
    <property type="project" value="UniProtKB-KW"/>
</dbReference>
<feature type="transmembrane region" description="Helical" evidence="6">
    <location>
        <begin position="16"/>
        <end position="37"/>
    </location>
</feature>
<keyword evidence="6" id="KW-0812">Transmembrane</keyword>
<dbReference type="InterPro" id="IPR004799">
    <property type="entry name" value="Periplasmic_diS_OxRdtase_DsbE"/>
</dbReference>
<dbReference type="Proteomes" id="UP001302429">
    <property type="component" value="Chromosome"/>
</dbReference>
<proteinExistence type="inferred from homology"/>
<evidence type="ECO:0000256" key="2">
    <source>
        <dbReference type="ARBA" id="ARBA00007758"/>
    </source>
</evidence>
<evidence type="ECO:0000256" key="3">
    <source>
        <dbReference type="ARBA" id="ARBA00022748"/>
    </source>
</evidence>
<comment type="subcellular location">
    <subcellularLocation>
        <location evidence="1">Cell envelope</location>
    </subcellularLocation>
</comment>
<dbReference type="PROSITE" id="PS51352">
    <property type="entry name" value="THIOREDOXIN_2"/>
    <property type="match status" value="1"/>
</dbReference>
<reference evidence="8 9" key="1">
    <citation type="submission" date="2023-10" db="EMBL/GenBank/DDBJ databases">
        <title>Complete genome sequence of a Sphingomonadaceae bacterium.</title>
        <authorList>
            <person name="Yan C."/>
        </authorList>
    </citation>
    <scope>NUCLEOTIDE SEQUENCE [LARGE SCALE GENOMIC DNA]</scope>
    <source>
        <strain evidence="8 9">SCSIO 66989</strain>
    </source>
</reference>
<dbReference type="InterPro" id="IPR050553">
    <property type="entry name" value="Thioredoxin_ResA/DsbE_sf"/>
</dbReference>
<protein>
    <submittedName>
        <fullName evidence="8">DsbE family thiol:disulfide interchange protein</fullName>
    </submittedName>
</protein>
<evidence type="ECO:0000313" key="9">
    <source>
        <dbReference type="Proteomes" id="UP001302429"/>
    </source>
</evidence>
<keyword evidence="5" id="KW-0676">Redox-active center</keyword>
<name>A0AA97HZ81_9SPHN</name>
<evidence type="ECO:0000256" key="5">
    <source>
        <dbReference type="ARBA" id="ARBA00023284"/>
    </source>
</evidence>
<comment type="similarity">
    <text evidence="2">Belongs to the thioredoxin family. DsbE subfamily.</text>
</comment>
<organism evidence="8 9">
    <name type="scientific">Alterisphingorhabdus coralli</name>
    <dbReference type="NCBI Taxonomy" id="3071408"/>
    <lineage>
        <taxon>Bacteria</taxon>
        <taxon>Pseudomonadati</taxon>
        <taxon>Pseudomonadota</taxon>
        <taxon>Alphaproteobacteria</taxon>
        <taxon>Sphingomonadales</taxon>
        <taxon>Sphingomonadaceae</taxon>
        <taxon>Alterisphingorhabdus (ex Yan et al. 2024)</taxon>
    </lineage>
</organism>
<dbReference type="InterPro" id="IPR013740">
    <property type="entry name" value="Redoxin"/>
</dbReference>
<dbReference type="GO" id="GO:0015036">
    <property type="term" value="F:disulfide oxidoreductase activity"/>
    <property type="evidence" value="ECO:0007669"/>
    <property type="project" value="InterPro"/>
</dbReference>
<dbReference type="SUPFAM" id="SSF52833">
    <property type="entry name" value="Thioredoxin-like"/>
    <property type="match status" value="1"/>
</dbReference>
<gene>
    <name evidence="8" type="ORF">RB602_10685</name>
</gene>
<accession>A0AA97HZ81</accession>
<keyword evidence="6" id="KW-0472">Membrane</keyword>
<sequence length="188" mass="20135">MSEAQTQEPAAKSRGWLIWLPLGLFVLLIVIAAFSLANPSDRVIPSKLVGQSLPEFDLPPAIEGSAGLKQADFADGKPKLLNVFASWCLPCIVEAPQLDQLAKSGVTIHGIAIRDRPDDVQAFLARNGNPYTRIGADDISAVQLSLGSSGVPETFVIDGEGKIVHQHIGEIRPEAVPLILEKLEEAGR</sequence>
<dbReference type="AlphaFoldDB" id="A0AA97HZ81"/>
<evidence type="ECO:0000256" key="1">
    <source>
        <dbReference type="ARBA" id="ARBA00004196"/>
    </source>
</evidence>
<keyword evidence="6" id="KW-1133">Transmembrane helix</keyword>
<dbReference type="InterPro" id="IPR036249">
    <property type="entry name" value="Thioredoxin-like_sf"/>
</dbReference>
<evidence type="ECO:0000259" key="7">
    <source>
        <dbReference type="PROSITE" id="PS51352"/>
    </source>
</evidence>
<feature type="domain" description="Thioredoxin" evidence="7">
    <location>
        <begin position="47"/>
        <end position="188"/>
    </location>
</feature>
<dbReference type="Gene3D" id="3.40.30.10">
    <property type="entry name" value="Glutaredoxin"/>
    <property type="match status" value="1"/>
</dbReference>
<keyword evidence="9" id="KW-1185">Reference proteome</keyword>